<reference evidence="2" key="1">
    <citation type="journal article" date="2014" name="Front. Microbiol.">
        <title>High frequency of phylogenetically diverse reductive dehalogenase-homologous genes in deep subseafloor sedimentary metagenomes.</title>
        <authorList>
            <person name="Kawai M."/>
            <person name="Futagami T."/>
            <person name="Toyoda A."/>
            <person name="Takaki Y."/>
            <person name="Nishi S."/>
            <person name="Hori S."/>
            <person name="Arai W."/>
            <person name="Tsubouchi T."/>
            <person name="Morono Y."/>
            <person name="Uchiyama I."/>
            <person name="Ito T."/>
            <person name="Fujiyama A."/>
            <person name="Inagaki F."/>
            <person name="Takami H."/>
        </authorList>
    </citation>
    <scope>NUCLEOTIDE SEQUENCE</scope>
    <source>
        <strain evidence="2">Expedition CK06-06</strain>
    </source>
</reference>
<sequence length="76" mass="9060">MRMSTEKKEFDDCNPFKEHNPNTTPAILWEKIHNVEKITIENKTDIKWLRREYAIQIGFSIATFLTLMGLIYKILM</sequence>
<keyword evidence="1" id="KW-1133">Transmembrane helix</keyword>
<proteinExistence type="predicted"/>
<gene>
    <name evidence="2" type="ORF">S01H4_36574</name>
</gene>
<dbReference type="EMBL" id="BART01019569">
    <property type="protein sequence ID" value="GAG93461.1"/>
    <property type="molecule type" value="Genomic_DNA"/>
</dbReference>
<organism evidence="2">
    <name type="scientific">marine sediment metagenome</name>
    <dbReference type="NCBI Taxonomy" id="412755"/>
    <lineage>
        <taxon>unclassified sequences</taxon>
        <taxon>metagenomes</taxon>
        <taxon>ecological metagenomes</taxon>
    </lineage>
</organism>
<keyword evidence="1" id="KW-0812">Transmembrane</keyword>
<protein>
    <submittedName>
        <fullName evidence="2">Uncharacterized protein</fullName>
    </submittedName>
</protein>
<comment type="caution">
    <text evidence="2">The sequence shown here is derived from an EMBL/GenBank/DDBJ whole genome shotgun (WGS) entry which is preliminary data.</text>
</comment>
<feature type="transmembrane region" description="Helical" evidence="1">
    <location>
        <begin position="53"/>
        <end position="75"/>
    </location>
</feature>
<dbReference type="AlphaFoldDB" id="X1DAP4"/>
<evidence type="ECO:0000256" key="1">
    <source>
        <dbReference type="SAM" id="Phobius"/>
    </source>
</evidence>
<evidence type="ECO:0000313" key="2">
    <source>
        <dbReference type="EMBL" id="GAG93461.1"/>
    </source>
</evidence>
<keyword evidence="1" id="KW-0472">Membrane</keyword>
<accession>X1DAP4</accession>
<name>X1DAP4_9ZZZZ</name>